<keyword evidence="1" id="KW-0732">Signal</keyword>
<dbReference type="AlphaFoldDB" id="A0A2P8AG29"/>
<evidence type="ECO:0000313" key="4">
    <source>
        <dbReference type="Proteomes" id="UP000243723"/>
    </source>
</evidence>
<keyword evidence="4" id="KW-1185">Reference proteome</keyword>
<protein>
    <recommendedName>
        <fullName evidence="2">DUF7029 domain-containing protein</fullName>
    </recommendedName>
</protein>
<gene>
    <name evidence="3" type="ORF">B9Z65_3748</name>
</gene>
<proteinExistence type="predicted"/>
<reference evidence="3 4" key="1">
    <citation type="submission" date="2017-05" db="EMBL/GenBank/DDBJ databases">
        <title>Draft genome sequence of Elsinoe australis.</title>
        <authorList>
            <person name="Cheng Q."/>
        </authorList>
    </citation>
    <scope>NUCLEOTIDE SEQUENCE [LARGE SCALE GENOMIC DNA]</scope>
    <source>
        <strain evidence="3 4">NL1</strain>
    </source>
</reference>
<accession>A0A2P8AG29</accession>
<dbReference type="Proteomes" id="UP000243723">
    <property type="component" value="Unassembled WGS sequence"/>
</dbReference>
<dbReference type="EMBL" id="NHZQ01000010">
    <property type="protein sequence ID" value="PSK59424.1"/>
    <property type="molecule type" value="Genomic_DNA"/>
</dbReference>
<feature type="chain" id="PRO_5015148492" description="DUF7029 domain-containing protein" evidence="1">
    <location>
        <begin position="19"/>
        <end position="602"/>
    </location>
</feature>
<organism evidence="3 4">
    <name type="scientific">Elsinoe australis</name>
    <dbReference type="NCBI Taxonomy" id="40998"/>
    <lineage>
        <taxon>Eukaryota</taxon>
        <taxon>Fungi</taxon>
        <taxon>Dikarya</taxon>
        <taxon>Ascomycota</taxon>
        <taxon>Pezizomycotina</taxon>
        <taxon>Dothideomycetes</taxon>
        <taxon>Dothideomycetidae</taxon>
        <taxon>Myriangiales</taxon>
        <taxon>Elsinoaceae</taxon>
        <taxon>Elsinoe</taxon>
    </lineage>
</organism>
<sequence>MLSRGFILISTFVLGSLCSFDFGSESLGQLLAAKRSSDLVKRSPFVELQNAATLRYIDENVNEGEVFYSDVHVTNDKPFLVLEDIEHLLYQIECSTSAIVLRFPSSDGFENSKETCKALKHSLVVTSHEQCNDQGARNVFRVSDIAFDEHSRSISLAGSASHFHDAFDSLKVGFGHTSERHTMRLARRQTATTVLKTISTVNTALIPAATATTGPSVVSLSSGPHLDTTVPSDLTGLPLAVGCNNCSTTGSLSFARGEFDFDKSGIWDLRYNIATRNQTNKRYLDNGNVTLELRGFSAHLDLWGQPAAGDEFNADPFSFPLYGYTLPRIGRLGLMFAPRFHFKWEVSGGIRISYGLDIQVPDTRIFLDFADQNNTAVTGIEGTTITSLPFRADVGKVNLDLTVAFRPQISFGFRMEKNFGEPIGVVSAQAEAGVYLDLPSANLSIATISSKDHNAKCEAREPDSCISKPEQTVLAAFPDMVHIKAFGQIGAGVDVLAELDLPSTEYDTDFPASKTIMSKATALGTTCLVWRSTPPASATAAGFGDSRAAAPTGSFAEATALVAAVSAGESVTGGSTAVRIPGWTSASMLAAVVAIAIAAVVL</sequence>
<dbReference type="InterPro" id="IPR054293">
    <property type="entry name" value="DUF7029"/>
</dbReference>
<evidence type="ECO:0000256" key="1">
    <source>
        <dbReference type="SAM" id="SignalP"/>
    </source>
</evidence>
<evidence type="ECO:0000259" key="2">
    <source>
        <dbReference type="Pfam" id="PF22974"/>
    </source>
</evidence>
<evidence type="ECO:0000313" key="3">
    <source>
        <dbReference type="EMBL" id="PSK59424.1"/>
    </source>
</evidence>
<dbReference type="OrthoDB" id="5382170at2759"/>
<dbReference type="STRING" id="40998.A0A2P8AG29"/>
<feature type="domain" description="DUF7029" evidence="2">
    <location>
        <begin position="73"/>
        <end position="170"/>
    </location>
</feature>
<name>A0A2P8AG29_9PEZI</name>
<feature type="signal peptide" evidence="1">
    <location>
        <begin position="1"/>
        <end position="18"/>
    </location>
</feature>
<comment type="caution">
    <text evidence="3">The sequence shown here is derived from an EMBL/GenBank/DDBJ whole genome shotgun (WGS) entry which is preliminary data.</text>
</comment>
<dbReference type="Pfam" id="PF22974">
    <property type="entry name" value="DUF7029"/>
    <property type="match status" value="1"/>
</dbReference>